<reference evidence="1 2" key="1">
    <citation type="submission" date="2019-08" db="EMBL/GenBank/DDBJ databases">
        <title>The genome sequence of a newly discovered highly antifungal drug resistant Aspergillus species, Aspergillus tanneri NIH 1004.</title>
        <authorList>
            <person name="Mounaud S."/>
            <person name="Singh I."/>
            <person name="Joardar V."/>
            <person name="Pakala S."/>
            <person name="Pakala S."/>
            <person name="Venepally P."/>
            <person name="Chung J.K."/>
            <person name="Losada L."/>
            <person name="Nierman W.C."/>
        </authorList>
    </citation>
    <scope>NUCLEOTIDE SEQUENCE [LARGE SCALE GENOMIC DNA]</scope>
    <source>
        <strain evidence="1 2">NIH1004</strain>
    </source>
</reference>
<dbReference type="EMBL" id="QUQM01000003">
    <property type="protein sequence ID" value="KAA8648103.1"/>
    <property type="molecule type" value="Genomic_DNA"/>
</dbReference>
<organism evidence="1 2">
    <name type="scientific">Aspergillus tanneri</name>
    <dbReference type="NCBI Taxonomy" id="1220188"/>
    <lineage>
        <taxon>Eukaryota</taxon>
        <taxon>Fungi</taxon>
        <taxon>Dikarya</taxon>
        <taxon>Ascomycota</taxon>
        <taxon>Pezizomycotina</taxon>
        <taxon>Eurotiomycetes</taxon>
        <taxon>Eurotiomycetidae</taxon>
        <taxon>Eurotiales</taxon>
        <taxon>Aspergillaceae</taxon>
        <taxon>Aspergillus</taxon>
        <taxon>Aspergillus subgen. Circumdati</taxon>
    </lineage>
</organism>
<dbReference type="RefSeq" id="XP_033427464.1">
    <property type="nucleotide sequence ID" value="XM_033568658.1"/>
</dbReference>
<sequence>MLSHESHLVLLVVEELIIWKLDLIIGWHVKYSSSAAEDLDEQARKIDYEHQLLELEKYQLQFENREVEFAIERRQLLREKAEA</sequence>
<comment type="caution">
    <text evidence="1">The sequence shown here is derived from an EMBL/GenBank/DDBJ whole genome shotgun (WGS) entry which is preliminary data.</text>
</comment>
<protein>
    <submittedName>
        <fullName evidence="1">Uncharacterized protein</fullName>
    </submittedName>
</protein>
<dbReference type="GeneID" id="54326688"/>
<evidence type="ECO:0000313" key="2">
    <source>
        <dbReference type="Proteomes" id="UP000324241"/>
    </source>
</evidence>
<evidence type="ECO:0000313" key="1">
    <source>
        <dbReference type="EMBL" id="KAA8648103.1"/>
    </source>
</evidence>
<dbReference type="Proteomes" id="UP000324241">
    <property type="component" value="Unassembled WGS sequence"/>
</dbReference>
<accession>A0A5M9MT94</accession>
<gene>
    <name evidence="1" type="ORF">ATNIH1004_003986</name>
</gene>
<dbReference type="AlphaFoldDB" id="A0A5M9MT94"/>
<proteinExistence type="predicted"/>
<name>A0A5M9MT94_9EURO</name>